<dbReference type="RefSeq" id="WP_170087894.1">
    <property type="nucleotide sequence ID" value="NZ_JABAFG010000018.1"/>
</dbReference>
<dbReference type="Pfam" id="PF10040">
    <property type="entry name" value="CRISPR_Cas6"/>
    <property type="match status" value="1"/>
</dbReference>
<name>A0A848BUU0_9FIRM</name>
<dbReference type="Proteomes" id="UP000591071">
    <property type="component" value="Unassembled WGS sequence"/>
</dbReference>
<protein>
    <submittedName>
        <fullName evidence="2">CRISPR system precrRNA processing endoribonuclease RAMP protein Cas6</fullName>
    </submittedName>
</protein>
<dbReference type="InterPro" id="IPR019267">
    <property type="entry name" value="CRISPR-assoc_Cas6_C"/>
</dbReference>
<organism evidence="2 3">
    <name type="scientific">Megasphaera hexanoica</name>
    <dbReference type="NCBI Taxonomy" id="1675036"/>
    <lineage>
        <taxon>Bacteria</taxon>
        <taxon>Bacillati</taxon>
        <taxon>Bacillota</taxon>
        <taxon>Negativicutes</taxon>
        <taxon>Veillonellales</taxon>
        <taxon>Veillonellaceae</taxon>
        <taxon>Megasphaera</taxon>
    </lineage>
</organism>
<dbReference type="CDD" id="cd21141">
    <property type="entry name" value="Cas6_III-like"/>
    <property type="match status" value="1"/>
</dbReference>
<evidence type="ECO:0000313" key="2">
    <source>
        <dbReference type="EMBL" id="NME28990.1"/>
    </source>
</evidence>
<evidence type="ECO:0000259" key="1">
    <source>
        <dbReference type="Pfam" id="PF10040"/>
    </source>
</evidence>
<feature type="domain" description="CRISPR-associated protein Cas6 C-terminal" evidence="1">
    <location>
        <begin position="127"/>
        <end position="240"/>
    </location>
</feature>
<dbReference type="Gene3D" id="3.30.70.1900">
    <property type="match status" value="1"/>
</dbReference>
<evidence type="ECO:0000313" key="3">
    <source>
        <dbReference type="Proteomes" id="UP000591071"/>
    </source>
</evidence>
<gene>
    <name evidence="2" type="ORF">HF872_10220</name>
</gene>
<reference evidence="2 3" key="1">
    <citation type="submission" date="2020-04" db="EMBL/GenBank/DDBJ databases">
        <authorList>
            <person name="Hitch T.C.A."/>
            <person name="Wylensek D."/>
            <person name="Clavel T."/>
        </authorList>
    </citation>
    <scope>NUCLEOTIDE SEQUENCE [LARGE SCALE GENOMIC DNA]</scope>
    <source>
        <strain evidence="2 3">Oil-RF-744-FAT-WT-6-1</strain>
    </source>
</reference>
<sequence length="252" mass="28385">MLILFEIPLFFPADHKANPNMGSVFHGALMELVGKDAAEMYHNRQVRPYSQSIIYRGKTRASIWRLGLFSESDCNPILQALQKTKTIYLRQQKYTVSLGKPSIRTYTLDEWLGTHGADGAVPQGAIVHFYTTTSFKRQGSYVLFPEPRLLYQSVVLRWNTLSGKTIESGLEDVLDYYTIIHSYRLQTELFHLEGRSVTGFSGQVELRFTGNDTACRYAAILLSCAEFTGFGIKTALGMGAAHVEIKTKKVLK</sequence>
<dbReference type="EMBL" id="JABAFG010000018">
    <property type="protein sequence ID" value="NME28990.1"/>
    <property type="molecule type" value="Genomic_DNA"/>
</dbReference>
<proteinExistence type="predicted"/>
<dbReference type="AlphaFoldDB" id="A0A848BUU0"/>
<accession>A0A848BUU0</accession>
<comment type="caution">
    <text evidence="2">The sequence shown here is derived from an EMBL/GenBank/DDBJ whole genome shotgun (WGS) entry which is preliminary data.</text>
</comment>